<name>B4RF27_PHEZH</name>
<dbReference type="EMBL" id="CP000747">
    <property type="protein sequence ID" value="ACG77015.1"/>
    <property type="molecule type" value="Genomic_DNA"/>
</dbReference>
<accession>B4RF27</accession>
<dbReference type="STRING" id="450851.PHZ_c0601"/>
<reference evidence="3 4" key="1">
    <citation type="journal article" date="2008" name="BMC Genomics">
        <title>Complete genome of Phenylobacterium zucineum - a novel facultative intracellular bacterium isolated from human erythroleukemia cell line K562.</title>
        <authorList>
            <person name="Luo Y."/>
            <person name="Xu X."/>
            <person name="Ding Z."/>
            <person name="Liu Z."/>
            <person name="Zhang B."/>
            <person name="Yan Z."/>
            <person name="Sun J."/>
            <person name="Hu S."/>
            <person name="Hu X."/>
        </authorList>
    </citation>
    <scope>NUCLEOTIDE SEQUENCE [LARGE SCALE GENOMIC DNA]</scope>
    <source>
        <strain evidence="3 4">HLK1</strain>
    </source>
</reference>
<sequence>MRYMLIVKATPQSEAGEFPPDAERMFAEMAEFNNELIAAGVMLDGAGLQPSKAGKRIRFEGRGNTFVTDGPFAETKELISGYWILECKDMDEALSWARKVPFVEGELELRPFFEPEAFEGLVSDEVMEQEKGWREAQRERALKAQA</sequence>
<keyword evidence="4" id="KW-1185">Reference proteome</keyword>
<dbReference type="HOGENOM" id="CLU_130902_0_0_5"/>
<dbReference type="Proteomes" id="UP000001868">
    <property type="component" value="Chromosome"/>
</dbReference>
<feature type="domain" description="YCII-related" evidence="2">
    <location>
        <begin position="1"/>
        <end position="111"/>
    </location>
</feature>
<dbReference type="PANTHER" id="PTHR35174">
    <property type="entry name" value="BLL7171 PROTEIN-RELATED"/>
    <property type="match status" value="1"/>
</dbReference>
<dbReference type="eggNOG" id="COG3795">
    <property type="taxonomic scope" value="Bacteria"/>
</dbReference>
<protein>
    <recommendedName>
        <fullName evidence="2">YCII-related domain-containing protein</fullName>
    </recommendedName>
</protein>
<dbReference type="RefSeq" id="WP_012521163.1">
    <property type="nucleotide sequence ID" value="NC_011144.1"/>
</dbReference>
<comment type="similarity">
    <text evidence="1">Belongs to the YciI family.</text>
</comment>
<organism evidence="3 4">
    <name type="scientific">Phenylobacterium zucineum (strain HLK1)</name>
    <dbReference type="NCBI Taxonomy" id="450851"/>
    <lineage>
        <taxon>Bacteria</taxon>
        <taxon>Pseudomonadati</taxon>
        <taxon>Pseudomonadota</taxon>
        <taxon>Alphaproteobacteria</taxon>
        <taxon>Caulobacterales</taxon>
        <taxon>Caulobacteraceae</taxon>
        <taxon>Phenylobacterium</taxon>
    </lineage>
</organism>
<dbReference type="InterPro" id="IPR011008">
    <property type="entry name" value="Dimeric_a/b-barrel"/>
</dbReference>
<dbReference type="OrthoDB" id="9807535at2"/>
<dbReference type="Pfam" id="PF03795">
    <property type="entry name" value="YCII"/>
    <property type="match status" value="1"/>
</dbReference>
<proteinExistence type="inferred from homology"/>
<evidence type="ECO:0000313" key="3">
    <source>
        <dbReference type="EMBL" id="ACG77015.1"/>
    </source>
</evidence>
<dbReference type="KEGG" id="pzu:PHZ_c0601"/>
<dbReference type="SUPFAM" id="SSF54909">
    <property type="entry name" value="Dimeric alpha+beta barrel"/>
    <property type="match status" value="1"/>
</dbReference>
<gene>
    <name evidence="3" type="ordered locus">PHZ_c0601</name>
</gene>
<dbReference type="InterPro" id="IPR005545">
    <property type="entry name" value="YCII"/>
</dbReference>
<evidence type="ECO:0000313" key="4">
    <source>
        <dbReference type="Proteomes" id="UP000001868"/>
    </source>
</evidence>
<evidence type="ECO:0000256" key="1">
    <source>
        <dbReference type="ARBA" id="ARBA00007689"/>
    </source>
</evidence>
<dbReference type="PANTHER" id="PTHR35174:SF4">
    <property type="entry name" value="BLL7163 PROTEIN"/>
    <property type="match status" value="1"/>
</dbReference>
<dbReference type="AlphaFoldDB" id="B4RF27"/>
<dbReference type="Gene3D" id="3.30.70.1060">
    <property type="entry name" value="Dimeric alpha+beta barrel"/>
    <property type="match status" value="1"/>
</dbReference>
<evidence type="ECO:0000259" key="2">
    <source>
        <dbReference type="Pfam" id="PF03795"/>
    </source>
</evidence>